<dbReference type="AlphaFoldDB" id="A0A3Q8XRW9"/>
<name>A0A3Q8XRW9_9HYPH</name>
<gene>
    <name evidence="1" type="ORF">D5400_17030</name>
</gene>
<proteinExistence type="predicted"/>
<dbReference type="OrthoDB" id="8453114at2"/>
<dbReference type="RefSeq" id="WP_126011080.1">
    <property type="nucleotide sequence ID" value="NZ_CP032509.1"/>
</dbReference>
<organism evidence="1 2">
    <name type="scientific">Georhizobium profundi</name>
    <dbReference type="NCBI Taxonomy" id="2341112"/>
    <lineage>
        <taxon>Bacteria</taxon>
        <taxon>Pseudomonadati</taxon>
        <taxon>Pseudomonadota</taxon>
        <taxon>Alphaproteobacteria</taxon>
        <taxon>Hyphomicrobiales</taxon>
        <taxon>Rhizobiaceae</taxon>
        <taxon>Georhizobium</taxon>
    </lineage>
</organism>
<dbReference type="KEGG" id="abaw:D5400_17030"/>
<dbReference type="EMBL" id="CP032509">
    <property type="protein sequence ID" value="AZN72753.1"/>
    <property type="molecule type" value="Genomic_DNA"/>
</dbReference>
<sequence length="64" mass="7425">MNNAQMVKCFNEWMRRYIEEPGRFEAEFQSVNQFLADEADGREPTYGESCTALMQRIAEECPVG</sequence>
<evidence type="ECO:0000313" key="2">
    <source>
        <dbReference type="Proteomes" id="UP000268192"/>
    </source>
</evidence>
<dbReference type="Proteomes" id="UP000268192">
    <property type="component" value="Chromosome"/>
</dbReference>
<keyword evidence="2" id="KW-1185">Reference proteome</keyword>
<accession>A0A3Q8XRW9</accession>
<reference evidence="1 2" key="1">
    <citation type="submission" date="2018-09" db="EMBL/GenBank/DDBJ databases">
        <title>Marinorhizobium profundi gen. nov., sp. nov., isolated from a deep-sea sediment sample from the New Britain Trench and proposal of Marinorhizobiaceae fam. nov. in the order Rhizobiales of the class Alphaproteobacteria.</title>
        <authorList>
            <person name="Cao J."/>
        </authorList>
    </citation>
    <scope>NUCLEOTIDE SEQUENCE [LARGE SCALE GENOMIC DNA]</scope>
    <source>
        <strain evidence="1 2">WS11</strain>
    </source>
</reference>
<protein>
    <submittedName>
        <fullName evidence="1">Uncharacterized protein</fullName>
    </submittedName>
</protein>
<evidence type="ECO:0000313" key="1">
    <source>
        <dbReference type="EMBL" id="AZN72753.1"/>
    </source>
</evidence>